<sequence>MLLFEIERLHQQLGPVVRIAPNELHINDTDVFQEITKIGSPFTKDPGFYNFITFPGTSIGETDASRSRIQRQVLTPAFSPSRASELATSVKDKVDRLLERFVESSNRSEPVNLSMAVKAFTMDVISEIVLGKELGFMMDPGYRNQFIEYLHFTFDMGWTATAFPNMTIFSLSLPDWLSTALFPIPIMQFKKQCIILVDEYLRVRNAPRVGVTENFTKKVDFNKSVVIDTLVDPTSAKDQSVLDASQLAEEVIMLLSAGNDTTSDAIIVGIYQVLRNSSIHDKLSQELAAAFPRNREITYNNASKLPYLTAVVKETLRYSNPLPDKAPKVVPKEGWTLYGQKVSPQTVINTSSYLLNRHPSIWGSDAYDFRPERWLVNDSAHLDKFMTSFYRGSRQRLGKDLALCEIYTLLANLFRRFDMELYNTTDDDMKWIDLLLTRFVGQNPHVTLKP</sequence>
<dbReference type="OrthoDB" id="3945418at2759"/>
<keyword evidence="3" id="KW-1185">Reference proteome</keyword>
<dbReference type="Pfam" id="PF00067">
    <property type="entry name" value="p450"/>
    <property type="match status" value="1"/>
</dbReference>
<proteinExistence type="inferred from homology"/>
<organism evidence="2 3">
    <name type="scientific">Periconia digitata</name>
    <dbReference type="NCBI Taxonomy" id="1303443"/>
    <lineage>
        <taxon>Eukaryota</taxon>
        <taxon>Fungi</taxon>
        <taxon>Dikarya</taxon>
        <taxon>Ascomycota</taxon>
        <taxon>Pezizomycotina</taxon>
        <taxon>Dothideomycetes</taxon>
        <taxon>Pleosporomycetidae</taxon>
        <taxon>Pleosporales</taxon>
        <taxon>Massarineae</taxon>
        <taxon>Periconiaceae</taxon>
        <taxon>Periconia</taxon>
    </lineage>
</organism>
<gene>
    <name evidence="2" type="ORF">PDIGIT_LOCUS8458</name>
</gene>
<dbReference type="SUPFAM" id="SSF48264">
    <property type="entry name" value="Cytochrome P450"/>
    <property type="match status" value="1"/>
</dbReference>
<dbReference type="InterPro" id="IPR001128">
    <property type="entry name" value="Cyt_P450"/>
</dbReference>
<dbReference type="PRINTS" id="PR00463">
    <property type="entry name" value="EP450I"/>
</dbReference>
<dbReference type="PANTHER" id="PTHR24305">
    <property type="entry name" value="CYTOCHROME P450"/>
    <property type="match status" value="1"/>
</dbReference>
<dbReference type="AlphaFoldDB" id="A0A9W4XW32"/>
<comment type="similarity">
    <text evidence="1">Belongs to the cytochrome P450 family.</text>
</comment>
<dbReference type="InterPro" id="IPR002401">
    <property type="entry name" value="Cyt_P450_E_grp-I"/>
</dbReference>
<comment type="caution">
    <text evidence="2">The sequence shown here is derived from an EMBL/GenBank/DDBJ whole genome shotgun (WGS) entry which is preliminary data.</text>
</comment>
<protein>
    <recommendedName>
        <fullName evidence="4">Cytochrome P450</fullName>
    </recommendedName>
</protein>
<dbReference type="Gene3D" id="1.10.630.10">
    <property type="entry name" value="Cytochrome P450"/>
    <property type="match status" value="1"/>
</dbReference>
<evidence type="ECO:0000313" key="2">
    <source>
        <dbReference type="EMBL" id="CAI6335377.1"/>
    </source>
</evidence>
<evidence type="ECO:0000256" key="1">
    <source>
        <dbReference type="ARBA" id="ARBA00010617"/>
    </source>
</evidence>
<dbReference type="Proteomes" id="UP001152607">
    <property type="component" value="Unassembled WGS sequence"/>
</dbReference>
<dbReference type="CDD" id="cd11062">
    <property type="entry name" value="CYP58-like"/>
    <property type="match status" value="1"/>
</dbReference>
<dbReference type="GO" id="GO:0016705">
    <property type="term" value="F:oxidoreductase activity, acting on paired donors, with incorporation or reduction of molecular oxygen"/>
    <property type="evidence" value="ECO:0007669"/>
    <property type="project" value="InterPro"/>
</dbReference>
<evidence type="ECO:0008006" key="4">
    <source>
        <dbReference type="Google" id="ProtNLM"/>
    </source>
</evidence>
<accession>A0A9W4XW32</accession>
<dbReference type="GO" id="GO:0020037">
    <property type="term" value="F:heme binding"/>
    <property type="evidence" value="ECO:0007669"/>
    <property type="project" value="InterPro"/>
</dbReference>
<dbReference type="GO" id="GO:0005506">
    <property type="term" value="F:iron ion binding"/>
    <property type="evidence" value="ECO:0007669"/>
    <property type="project" value="InterPro"/>
</dbReference>
<dbReference type="EMBL" id="CAOQHR010000005">
    <property type="protein sequence ID" value="CAI6335377.1"/>
    <property type="molecule type" value="Genomic_DNA"/>
</dbReference>
<evidence type="ECO:0000313" key="3">
    <source>
        <dbReference type="Proteomes" id="UP001152607"/>
    </source>
</evidence>
<dbReference type="GO" id="GO:0004497">
    <property type="term" value="F:monooxygenase activity"/>
    <property type="evidence" value="ECO:0007669"/>
    <property type="project" value="InterPro"/>
</dbReference>
<name>A0A9W4XW32_9PLEO</name>
<reference evidence="2" key="1">
    <citation type="submission" date="2023-01" db="EMBL/GenBank/DDBJ databases">
        <authorList>
            <person name="Van Ghelder C."/>
            <person name="Rancurel C."/>
        </authorList>
    </citation>
    <scope>NUCLEOTIDE SEQUENCE</scope>
    <source>
        <strain evidence="2">CNCM I-4278</strain>
    </source>
</reference>
<dbReference type="InterPro" id="IPR036396">
    <property type="entry name" value="Cyt_P450_sf"/>
</dbReference>
<dbReference type="PANTHER" id="PTHR24305:SF166">
    <property type="entry name" value="CYTOCHROME P450 12A4, MITOCHONDRIAL-RELATED"/>
    <property type="match status" value="1"/>
</dbReference>
<dbReference type="InterPro" id="IPR050121">
    <property type="entry name" value="Cytochrome_P450_monoxygenase"/>
</dbReference>